<evidence type="ECO:0000313" key="1">
    <source>
        <dbReference type="EMBL" id="KAJ4707619.1"/>
    </source>
</evidence>
<organism evidence="1 2">
    <name type="scientific">Melia azedarach</name>
    <name type="common">Chinaberry tree</name>
    <dbReference type="NCBI Taxonomy" id="155640"/>
    <lineage>
        <taxon>Eukaryota</taxon>
        <taxon>Viridiplantae</taxon>
        <taxon>Streptophyta</taxon>
        <taxon>Embryophyta</taxon>
        <taxon>Tracheophyta</taxon>
        <taxon>Spermatophyta</taxon>
        <taxon>Magnoliopsida</taxon>
        <taxon>eudicotyledons</taxon>
        <taxon>Gunneridae</taxon>
        <taxon>Pentapetalae</taxon>
        <taxon>rosids</taxon>
        <taxon>malvids</taxon>
        <taxon>Sapindales</taxon>
        <taxon>Meliaceae</taxon>
        <taxon>Melia</taxon>
    </lineage>
</organism>
<reference evidence="1 2" key="1">
    <citation type="journal article" date="2023" name="Science">
        <title>Complex scaffold remodeling in plant triterpene biosynthesis.</title>
        <authorList>
            <person name="De La Pena R."/>
            <person name="Hodgson H."/>
            <person name="Liu J.C."/>
            <person name="Stephenson M.J."/>
            <person name="Martin A.C."/>
            <person name="Owen C."/>
            <person name="Harkess A."/>
            <person name="Leebens-Mack J."/>
            <person name="Jimenez L.E."/>
            <person name="Osbourn A."/>
            <person name="Sattely E.S."/>
        </authorList>
    </citation>
    <scope>NUCLEOTIDE SEQUENCE [LARGE SCALE GENOMIC DNA]</scope>
    <source>
        <strain evidence="2">cv. JPN11</strain>
        <tissue evidence="1">Leaf</tissue>
    </source>
</reference>
<dbReference type="Proteomes" id="UP001164539">
    <property type="component" value="Chromosome 10"/>
</dbReference>
<evidence type="ECO:0000313" key="2">
    <source>
        <dbReference type="Proteomes" id="UP001164539"/>
    </source>
</evidence>
<sequence>MESIDKKQSHPSRQELKAEERLSVSAKEGQPGFFGKHRMVVAVSNVHNQIKHIQEELDELEKIGESSIVCKEFVGSVESVPDPLLPRINGPADVSWDRWFRGAHNSCINRRWL</sequence>
<accession>A0ACC1X8K5</accession>
<protein>
    <submittedName>
        <fullName evidence="1">Guanine nucleotide-binding protein subunit gamma 2-like</fullName>
    </submittedName>
</protein>
<comment type="caution">
    <text evidence="1">The sequence shown here is derived from an EMBL/GenBank/DDBJ whole genome shotgun (WGS) entry which is preliminary data.</text>
</comment>
<gene>
    <name evidence="1" type="ORF">OWV82_017710</name>
</gene>
<name>A0ACC1X8K5_MELAZ</name>
<keyword evidence="2" id="KW-1185">Reference proteome</keyword>
<dbReference type="EMBL" id="CM051403">
    <property type="protein sequence ID" value="KAJ4707619.1"/>
    <property type="molecule type" value="Genomic_DNA"/>
</dbReference>
<proteinExistence type="predicted"/>